<dbReference type="PANTHER" id="PTHR30514">
    <property type="entry name" value="GLUCOKINASE"/>
    <property type="match status" value="1"/>
</dbReference>
<dbReference type="InterPro" id="IPR036388">
    <property type="entry name" value="WH-like_DNA-bd_sf"/>
</dbReference>
<dbReference type="Pfam" id="PF01380">
    <property type="entry name" value="SIS"/>
    <property type="match status" value="1"/>
</dbReference>
<feature type="domain" description="HTH rpiR-type" evidence="4">
    <location>
        <begin position="2"/>
        <end position="78"/>
    </location>
</feature>
<dbReference type="RefSeq" id="WP_091266958.1">
    <property type="nucleotide sequence ID" value="NZ_FNFK01000023.1"/>
</dbReference>
<evidence type="ECO:0000313" key="7">
    <source>
        <dbReference type="Proteomes" id="UP000199433"/>
    </source>
</evidence>
<dbReference type="STRING" id="426701.SAMN04488098_102320"/>
<evidence type="ECO:0000313" key="6">
    <source>
        <dbReference type="EMBL" id="SDK32174.1"/>
    </source>
</evidence>
<proteinExistence type="predicted"/>
<gene>
    <name evidence="6" type="ORF">SAMN04488098_102320</name>
</gene>
<dbReference type="InterPro" id="IPR035472">
    <property type="entry name" value="RpiR-like_SIS"/>
</dbReference>
<dbReference type="InterPro" id="IPR001347">
    <property type="entry name" value="SIS_dom"/>
</dbReference>
<keyword evidence="3" id="KW-0804">Transcription</keyword>
<dbReference type="PROSITE" id="PS51464">
    <property type="entry name" value="SIS"/>
    <property type="match status" value="1"/>
</dbReference>
<dbReference type="Gene3D" id="1.10.10.10">
    <property type="entry name" value="Winged helix-like DNA-binding domain superfamily/Winged helix DNA-binding domain"/>
    <property type="match status" value="1"/>
</dbReference>
<dbReference type="Proteomes" id="UP000199433">
    <property type="component" value="Unassembled WGS sequence"/>
</dbReference>
<evidence type="ECO:0000259" key="5">
    <source>
        <dbReference type="PROSITE" id="PS51464"/>
    </source>
</evidence>
<evidence type="ECO:0000256" key="1">
    <source>
        <dbReference type="ARBA" id="ARBA00023015"/>
    </source>
</evidence>
<feature type="domain" description="SIS" evidence="5">
    <location>
        <begin position="125"/>
        <end position="265"/>
    </location>
</feature>
<evidence type="ECO:0000259" key="4">
    <source>
        <dbReference type="PROSITE" id="PS51071"/>
    </source>
</evidence>
<accession>A0A1G9AZ85</accession>
<dbReference type="GO" id="GO:1901135">
    <property type="term" value="P:carbohydrate derivative metabolic process"/>
    <property type="evidence" value="ECO:0007669"/>
    <property type="project" value="InterPro"/>
</dbReference>
<dbReference type="AlphaFoldDB" id="A0A1G9AZ85"/>
<dbReference type="Gene3D" id="3.40.50.10490">
    <property type="entry name" value="Glucose-6-phosphate isomerase like protein, domain 1"/>
    <property type="match status" value="1"/>
</dbReference>
<dbReference type="SUPFAM" id="SSF46689">
    <property type="entry name" value="Homeodomain-like"/>
    <property type="match status" value="1"/>
</dbReference>
<dbReference type="SUPFAM" id="SSF53697">
    <property type="entry name" value="SIS domain"/>
    <property type="match status" value="1"/>
</dbReference>
<protein>
    <submittedName>
        <fullName evidence="6">Transcriptional regulator, RpiR family</fullName>
    </submittedName>
</protein>
<dbReference type="InterPro" id="IPR047640">
    <property type="entry name" value="RpiR-like"/>
</dbReference>
<name>A0A1G9AZ85_9LACT</name>
<dbReference type="OrthoDB" id="3684496at2"/>
<dbReference type="CDD" id="cd05013">
    <property type="entry name" value="SIS_RpiR"/>
    <property type="match status" value="1"/>
</dbReference>
<keyword evidence="7" id="KW-1185">Reference proteome</keyword>
<dbReference type="GO" id="GO:0003677">
    <property type="term" value="F:DNA binding"/>
    <property type="evidence" value="ECO:0007669"/>
    <property type="project" value="UniProtKB-KW"/>
</dbReference>
<dbReference type="GO" id="GO:0097367">
    <property type="term" value="F:carbohydrate derivative binding"/>
    <property type="evidence" value="ECO:0007669"/>
    <property type="project" value="InterPro"/>
</dbReference>
<keyword evidence="2" id="KW-0238">DNA-binding</keyword>
<dbReference type="PANTHER" id="PTHR30514:SF1">
    <property type="entry name" value="HTH-TYPE TRANSCRIPTIONAL REGULATOR HEXR-RELATED"/>
    <property type="match status" value="1"/>
</dbReference>
<organism evidence="6 7">
    <name type="scientific">Alkalibacterium thalassium</name>
    <dbReference type="NCBI Taxonomy" id="426701"/>
    <lineage>
        <taxon>Bacteria</taxon>
        <taxon>Bacillati</taxon>
        <taxon>Bacillota</taxon>
        <taxon>Bacilli</taxon>
        <taxon>Lactobacillales</taxon>
        <taxon>Carnobacteriaceae</taxon>
        <taxon>Alkalibacterium</taxon>
    </lineage>
</organism>
<dbReference type="InterPro" id="IPR009057">
    <property type="entry name" value="Homeodomain-like_sf"/>
</dbReference>
<dbReference type="PROSITE" id="PS51071">
    <property type="entry name" value="HTH_RPIR"/>
    <property type="match status" value="1"/>
</dbReference>
<keyword evidence="1" id="KW-0805">Transcription regulation</keyword>
<dbReference type="GO" id="GO:0003700">
    <property type="term" value="F:DNA-binding transcription factor activity"/>
    <property type="evidence" value="ECO:0007669"/>
    <property type="project" value="InterPro"/>
</dbReference>
<evidence type="ECO:0000256" key="2">
    <source>
        <dbReference type="ARBA" id="ARBA00023125"/>
    </source>
</evidence>
<dbReference type="Pfam" id="PF01418">
    <property type="entry name" value="HTH_6"/>
    <property type="match status" value="1"/>
</dbReference>
<evidence type="ECO:0000256" key="3">
    <source>
        <dbReference type="ARBA" id="ARBA00023163"/>
    </source>
</evidence>
<dbReference type="InterPro" id="IPR046348">
    <property type="entry name" value="SIS_dom_sf"/>
</dbReference>
<dbReference type="InterPro" id="IPR000281">
    <property type="entry name" value="HTH_RpiR"/>
</dbReference>
<dbReference type="EMBL" id="FNFK01000023">
    <property type="protein sequence ID" value="SDK32174.1"/>
    <property type="molecule type" value="Genomic_DNA"/>
</dbReference>
<sequence>MAIATIRLKEYKKVASPTEMAVIDFILKHPDEASRLTIYKLAEKTFSSPSTIIRLCKKNGYTGYKDFSKDLIYEQAIRSNYKEKNISDLTRTDEVDEIVKKVTHKNILSLEETAQLIDNDVIKATVEEILTCEKLSIFGIGASLIVAKDAQLKFTRINKMSYVSEDWHTQLLMAKNMSEKDVALIISYSGQTEEMITCAKVAKENGAKIITITKTGDSPINQMADYSLYVASSEFSFRSGAMSSRIAQLNVIDILYTSFINRIYEQSLEILEKTQIKKERD</sequence>
<reference evidence="7" key="1">
    <citation type="submission" date="2016-10" db="EMBL/GenBank/DDBJ databases">
        <authorList>
            <person name="Varghese N."/>
            <person name="Submissions S."/>
        </authorList>
    </citation>
    <scope>NUCLEOTIDE SEQUENCE [LARGE SCALE GENOMIC DNA]</scope>
    <source>
        <strain evidence="7">DSM 19181</strain>
    </source>
</reference>